<gene>
    <name evidence="8" type="ORF">IAD25_06830</name>
</gene>
<reference evidence="8" key="1">
    <citation type="submission" date="2020-10" db="EMBL/GenBank/DDBJ databases">
        <authorList>
            <person name="Gilroy R."/>
        </authorList>
    </citation>
    <scope>NUCLEOTIDE SEQUENCE</scope>
    <source>
        <strain evidence="8">ChiSjej4B22-8349</strain>
    </source>
</reference>
<dbReference type="Proteomes" id="UP000824130">
    <property type="component" value="Unassembled WGS sequence"/>
</dbReference>
<dbReference type="PANTHER" id="PTHR30473:SF1">
    <property type="entry name" value="PHOH-LIKE PROTEIN"/>
    <property type="match status" value="1"/>
</dbReference>
<comment type="similarity">
    <text evidence="2">Belongs to the PhoH family.</text>
</comment>
<dbReference type="InterPro" id="IPR051451">
    <property type="entry name" value="PhoH2-like"/>
</dbReference>
<comment type="caution">
    <text evidence="8">The sequence shown here is derived from an EMBL/GenBank/DDBJ whole genome shotgun (WGS) entry which is preliminary data.</text>
</comment>
<protein>
    <recommendedName>
        <fullName evidence="6">PhoH-like protein</fullName>
    </recommendedName>
</protein>
<evidence type="ECO:0000256" key="2">
    <source>
        <dbReference type="ARBA" id="ARBA00010393"/>
    </source>
</evidence>
<keyword evidence="5" id="KW-0067">ATP-binding</keyword>
<dbReference type="Pfam" id="PF02562">
    <property type="entry name" value="PhoH"/>
    <property type="match status" value="1"/>
</dbReference>
<dbReference type="PANTHER" id="PTHR30473">
    <property type="entry name" value="PROTEIN PHOH"/>
    <property type="match status" value="1"/>
</dbReference>
<reference evidence="8" key="2">
    <citation type="journal article" date="2021" name="PeerJ">
        <title>Extensive microbial diversity within the chicken gut microbiome revealed by metagenomics and culture.</title>
        <authorList>
            <person name="Gilroy R."/>
            <person name="Ravi A."/>
            <person name="Getino M."/>
            <person name="Pursley I."/>
            <person name="Horton D.L."/>
            <person name="Alikhan N.F."/>
            <person name="Baker D."/>
            <person name="Gharbi K."/>
            <person name="Hall N."/>
            <person name="Watson M."/>
            <person name="Adriaenssens E.M."/>
            <person name="Foster-Nyarko E."/>
            <person name="Jarju S."/>
            <person name="Secka A."/>
            <person name="Antonio M."/>
            <person name="Oren A."/>
            <person name="Chaudhuri R.R."/>
            <person name="La Ragione R."/>
            <person name="Hildebrand F."/>
            <person name="Pallen M.J."/>
        </authorList>
    </citation>
    <scope>NUCLEOTIDE SEQUENCE</scope>
    <source>
        <strain evidence="8">ChiSjej4B22-8349</strain>
    </source>
</reference>
<dbReference type="SUPFAM" id="SSF52540">
    <property type="entry name" value="P-loop containing nucleoside triphosphate hydrolases"/>
    <property type="match status" value="1"/>
</dbReference>
<dbReference type="AlphaFoldDB" id="A0A9D1SV67"/>
<dbReference type="GO" id="GO:0005829">
    <property type="term" value="C:cytosol"/>
    <property type="evidence" value="ECO:0007669"/>
    <property type="project" value="TreeGrafter"/>
</dbReference>
<sequence length="322" mass="36267">MNMINVDISDTIDRGELFGGLDKNLKLIEDNFNVDIIQRDNQLILKGDRTSQAEKIIKEMMGVLEKGEKLDEQKISYIADLSDKGMSYGNEKVGSDIICFTHEGKPLRPKTIGQKVYVDCIRKKDVVFGIGPAGTGKTYIAVAMAVNAFKNKEIQKIILARPAVEAGERLGFLPGDLQEKVDPYLRPLYDALYDVLGRESALRLKEKEIIEVVPLAYMRGRTLDNSFIILDEAQNTTPEQMKMFLTRMGFGSKVVVTGDVTQIDLPRGKKSGLIEASKALKNVKEISFCYMKDVDVVRHRLVKKIINAYDVYYKAHPPKEEE</sequence>
<evidence type="ECO:0000256" key="1">
    <source>
        <dbReference type="ARBA" id="ARBA00004496"/>
    </source>
</evidence>
<dbReference type="FunFam" id="3.40.50.300:FF:000013">
    <property type="entry name" value="PhoH family ATPase"/>
    <property type="match status" value="1"/>
</dbReference>
<evidence type="ECO:0000313" key="9">
    <source>
        <dbReference type="Proteomes" id="UP000824130"/>
    </source>
</evidence>
<evidence type="ECO:0000256" key="3">
    <source>
        <dbReference type="ARBA" id="ARBA00022490"/>
    </source>
</evidence>
<feature type="domain" description="PhoH-like protein" evidence="7">
    <location>
        <begin position="107"/>
        <end position="310"/>
    </location>
</feature>
<dbReference type="Gene3D" id="3.40.50.300">
    <property type="entry name" value="P-loop containing nucleotide triphosphate hydrolases"/>
    <property type="match status" value="1"/>
</dbReference>
<evidence type="ECO:0000256" key="4">
    <source>
        <dbReference type="ARBA" id="ARBA00022741"/>
    </source>
</evidence>
<name>A0A9D1SV67_9FIRM</name>
<dbReference type="EMBL" id="DVOB01000148">
    <property type="protein sequence ID" value="HIU96399.1"/>
    <property type="molecule type" value="Genomic_DNA"/>
</dbReference>
<keyword evidence="4" id="KW-0547">Nucleotide-binding</keyword>
<organism evidence="8 9">
    <name type="scientific">Candidatus Allocopromorpha excrementipullorum</name>
    <dbReference type="NCBI Taxonomy" id="2840743"/>
    <lineage>
        <taxon>Bacteria</taxon>
        <taxon>Bacillati</taxon>
        <taxon>Bacillota</taxon>
        <taxon>Clostridia</taxon>
        <taxon>Eubacteriales</taxon>
        <taxon>Eubacteriaceae</taxon>
        <taxon>Eubacteriaceae incertae sedis</taxon>
        <taxon>Candidatus Allocopromorpha</taxon>
    </lineage>
</organism>
<evidence type="ECO:0000259" key="7">
    <source>
        <dbReference type="Pfam" id="PF02562"/>
    </source>
</evidence>
<dbReference type="InterPro" id="IPR027417">
    <property type="entry name" value="P-loop_NTPase"/>
</dbReference>
<keyword evidence="3" id="KW-0963">Cytoplasm</keyword>
<evidence type="ECO:0000313" key="8">
    <source>
        <dbReference type="EMBL" id="HIU96399.1"/>
    </source>
</evidence>
<accession>A0A9D1SV67</accession>
<evidence type="ECO:0000256" key="5">
    <source>
        <dbReference type="ARBA" id="ARBA00022840"/>
    </source>
</evidence>
<comment type="subcellular location">
    <subcellularLocation>
        <location evidence="1">Cytoplasm</location>
    </subcellularLocation>
</comment>
<proteinExistence type="inferred from homology"/>
<dbReference type="InterPro" id="IPR003714">
    <property type="entry name" value="PhoH"/>
</dbReference>
<evidence type="ECO:0000256" key="6">
    <source>
        <dbReference type="ARBA" id="ARBA00039970"/>
    </source>
</evidence>
<dbReference type="GO" id="GO:0005524">
    <property type="term" value="F:ATP binding"/>
    <property type="evidence" value="ECO:0007669"/>
    <property type="project" value="UniProtKB-KW"/>
</dbReference>